<reference evidence="2" key="1">
    <citation type="journal article" date="2019" name="Int. J. Syst. Evol. Microbiol.">
        <title>The Global Catalogue of Microorganisms (GCM) 10K type strain sequencing project: providing services to taxonomists for standard genome sequencing and annotation.</title>
        <authorList>
            <consortium name="The Broad Institute Genomics Platform"/>
            <consortium name="The Broad Institute Genome Sequencing Center for Infectious Disease"/>
            <person name="Wu L."/>
            <person name="Ma J."/>
        </authorList>
    </citation>
    <scope>NUCLEOTIDE SEQUENCE [LARGE SCALE GENOMIC DNA]</scope>
    <source>
        <strain evidence="2">JCM 16378</strain>
    </source>
</reference>
<sequence length="40" mass="4394">MTIDRSGPWWKGTEAPDLDAFLVDFTADGYAAERVVHAAL</sequence>
<dbReference type="RefSeq" id="WP_344193717.1">
    <property type="nucleotide sequence ID" value="NZ_BAAARN010000003.1"/>
</dbReference>
<gene>
    <name evidence="1" type="ORF">GCM10009867_24180</name>
</gene>
<keyword evidence="2" id="KW-1185">Reference proteome</keyword>
<name>A0ABP6H5V7_9MICO</name>
<evidence type="ECO:0000313" key="1">
    <source>
        <dbReference type="EMBL" id="GAA2737357.1"/>
    </source>
</evidence>
<dbReference type="Proteomes" id="UP001501326">
    <property type="component" value="Unassembled WGS sequence"/>
</dbReference>
<dbReference type="EMBL" id="BAAARN010000003">
    <property type="protein sequence ID" value="GAA2737357.1"/>
    <property type="molecule type" value="Genomic_DNA"/>
</dbReference>
<protein>
    <submittedName>
        <fullName evidence="1">Uncharacterized protein</fullName>
    </submittedName>
</protein>
<accession>A0ABP6H5V7</accession>
<comment type="caution">
    <text evidence="1">The sequence shown here is derived from an EMBL/GenBank/DDBJ whole genome shotgun (WGS) entry which is preliminary data.</text>
</comment>
<proteinExistence type="predicted"/>
<evidence type="ECO:0000313" key="2">
    <source>
        <dbReference type="Proteomes" id="UP001501326"/>
    </source>
</evidence>
<organism evidence="1 2">
    <name type="scientific">Pedococcus aerophilus</name>
    <dbReference type="NCBI Taxonomy" id="436356"/>
    <lineage>
        <taxon>Bacteria</taxon>
        <taxon>Bacillati</taxon>
        <taxon>Actinomycetota</taxon>
        <taxon>Actinomycetes</taxon>
        <taxon>Micrococcales</taxon>
        <taxon>Intrasporangiaceae</taxon>
        <taxon>Pedococcus</taxon>
    </lineage>
</organism>